<evidence type="ECO:0000313" key="2">
    <source>
        <dbReference type="Proteomes" id="UP000006034"/>
    </source>
</evidence>
<proteinExistence type="predicted"/>
<evidence type="ECO:0000313" key="1">
    <source>
        <dbReference type="EMBL" id="EPC05939.1"/>
    </source>
</evidence>
<gene>
    <name evidence="1" type="ORF">HMPREF0179_05221</name>
</gene>
<reference evidence="1 2" key="2">
    <citation type="submission" date="2013-04" db="EMBL/GenBank/DDBJ databases">
        <title>The Genome Sequence of Bilophila wadsworthia 3_1_6.</title>
        <authorList>
            <consortium name="The Broad Institute Genomics Platform"/>
            <person name="Earl A."/>
            <person name="Ward D."/>
            <person name="Feldgarden M."/>
            <person name="Gevers D."/>
            <person name="Sibley C."/>
            <person name="Strauss J."/>
            <person name="Allen-Vercoe E."/>
            <person name="Walker B."/>
            <person name="Young S."/>
            <person name="Zeng Q."/>
            <person name="Gargeya S."/>
            <person name="Fitzgerald M."/>
            <person name="Haas B."/>
            <person name="Abouelleil A."/>
            <person name="Allen A.W."/>
            <person name="Alvarado L."/>
            <person name="Arachchi H.M."/>
            <person name="Berlin A.M."/>
            <person name="Chapman S.B."/>
            <person name="Gainer-Dewar J."/>
            <person name="Goldberg J."/>
            <person name="Griggs A."/>
            <person name="Gujja S."/>
            <person name="Hansen M."/>
            <person name="Howarth C."/>
            <person name="Imamovic A."/>
            <person name="Ireland A."/>
            <person name="Larimer J."/>
            <person name="McCowan C."/>
            <person name="Murphy C."/>
            <person name="Pearson M."/>
            <person name="Poon T.W."/>
            <person name="Priest M."/>
            <person name="Roberts A."/>
            <person name="Saif S."/>
            <person name="Shea T."/>
            <person name="Sisk P."/>
            <person name="Sykes S."/>
            <person name="Wortman J."/>
            <person name="Nusbaum C."/>
            <person name="Birren B."/>
        </authorList>
    </citation>
    <scope>NUCLEOTIDE SEQUENCE [LARGE SCALE GENOMIC DNA]</scope>
    <source>
        <strain evidence="1 2">3_1_6</strain>
    </source>
</reference>
<dbReference type="AlphaFoldDB" id="S2LL24"/>
<reference evidence="1 2" key="1">
    <citation type="submission" date="2010-10" db="EMBL/GenBank/DDBJ databases">
        <authorList>
            <consortium name="The Broad Institute Genome Sequencing Platform"/>
            <person name="Ward D."/>
            <person name="Earl A."/>
            <person name="Feldgarden M."/>
            <person name="Young S.K."/>
            <person name="Gargeya S."/>
            <person name="Zeng Q."/>
            <person name="Alvarado L."/>
            <person name="Berlin A."/>
            <person name="Bochicchio J."/>
            <person name="Chapman S.B."/>
            <person name="Chen Z."/>
            <person name="Freedman E."/>
            <person name="Gellesch M."/>
            <person name="Goldberg J."/>
            <person name="Griggs A."/>
            <person name="Gujja S."/>
            <person name="Heilman E."/>
            <person name="Heiman D."/>
            <person name="Howarth C."/>
            <person name="Mehta T."/>
            <person name="Neiman D."/>
            <person name="Pearson M."/>
            <person name="Roberts A."/>
            <person name="Saif S."/>
            <person name="Shea T."/>
            <person name="Shenoy N."/>
            <person name="Sisk P."/>
            <person name="Stolte C."/>
            <person name="Sykes S."/>
            <person name="White J."/>
            <person name="Yandava C."/>
            <person name="Allen-Vercoe E."/>
            <person name="Sibley C."/>
            <person name="Ambrose C.E."/>
            <person name="Strauss J."/>
            <person name="Daigneault M."/>
            <person name="Haas B."/>
            <person name="Nusbaum C."/>
            <person name="Birren B."/>
        </authorList>
    </citation>
    <scope>NUCLEOTIDE SEQUENCE [LARGE SCALE GENOMIC DNA]</scope>
    <source>
        <strain evidence="1 2">3_1_6</strain>
    </source>
</reference>
<accession>S2LL24</accession>
<dbReference type="EMBL" id="ADCP02000001">
    <property type="protein sequence ID" value="EPC05939.1"/>
    <property type="molecule type" value="Genomic_DNA"/>
</dbReference>
<dbReference type="HOGENOM" id="CLU_2913247_0_0_7"/>
<comment type="caution">
    <text evidence="1">The sequence shown here is derived from an EMBL/GenBank/DDBJ whole genome shotgun (WGS) entry which is preliminary data.</text>
</comment>
<name>S2LL24_BILW3</name>
<protein>
    <submittedName>
        <fullName evidence="1">Uncharacterized protein</fullName>
    </submittedName>
</protein>
<keyword evidence="2" id="KW-1185">Reference proteome</keyword>
<organism evidence="1 2">
    <name type="scientific">Bilophila wadsworthia (strain 3_1_6)</name>
    <dbReference type="NCBI Taxonomy" id="563192"/>
    <lineage>
        <taxon>Bacteria</taxon>
        <taxon>Pseudomonadati</taxon>
        <taxon>Thermodesulfobacteriota</taxon>
        <taxon>Desulfovibrionia</taxon>
        <taxon>Desulfovibrionales</taxon>
        <taxon>Desulfovibrionaceae</taxon>
        <taxon>Bilophila</taxon>
    </lineage>
</organism>
<dbReference type="Proteomes" id="UP000006034">
    <property type="component" value="Unassembled WGS sequence"/>
</dbReference>
<sequence>MLLGQVRRYIFRRLRLFKVRDESGLFLKQFKVEKLQAKKERRKIGKVGIPCTLFLRFFRNG</sequence>